<feature type="non-terminal residue" evidence="2">
    <location>
        <position position="1"/>
    </location>
</feature>
<dbReference type="Proteomes" id="UP000003744">
    <property type="component" value="Unassembled WGS sequence"/>
</dbReference>
<organism evidence="2 3">
    <name type="scientific">Anaerococcus tetradius ATCC 35098</name>
    <dbReference type="NCBI Taxonomy" id="525255"/>
    <lineage>
        <taxon>Bacteria</taxon>
        <taxon>Bacillati</taxon>
        <taxon>Bacillota</taxon>
        <taxon>Tissierellia</taxon>
        <taxon>Tissierellales</taxon>
        <taxon>Peptoniphilaceae</taxon>
        <taxon>Anaerococcus</taxon>
    </lineage>
</organism>
<dbReference type="EMBL" id="ACGC01000055">
    <property type="protein sequence ID" value="EEI82709.1"/>
    <property type="molecule type" value="Genomic_DNA"/>
</dbReference>
<comment type="caution">
    <text evidence="2">The sequence shown here is derived from an EMBL/GenBank/DDBJ whole genome shotgun (WGS) entry which is preliminary data.</text>
</comment>
<accession>C2CI95</accession>
<dbReference type="RefSeq" id="WP_004837958.1">
    <property type="nucleotide sequence ID" value="NZ_GG666374.1"/>
</dbReference>
<evidence type="ECO:0000313" key="3">
    <source>
        <dbReference type="Proteomes" id="UP000003744"/>
    </source>
</evidence>
<dbReference type="AlphaFoldDB" id="C2CI95"/>
<reference evidence="2 3" key="1">
    <citation type="submission" date="2009-01" db="EMBL/GenBank/DDBJ databases">
        <authorList>
            <person name="Qin X."/>
            <person name="Bachman B."/>
            <person name="Battles P."/>
            <person name="Bell A."/>
            <person name="Bess C."/>
            <person name="Bickham C."/>
            <person name="Chaboub L."/>
            <person name="Chen D."/>
            <person name="Coyle M."/>
            <person name="Deiros D.R."/>
            <person name="Dinh H."/>
            <person name="Forbes L."/>
            <person name="Fowler G."/>
            <person name="Francisco L."/>
            <person name="Fu Q."/>
            <person name="Gubbala S."/>
            <person name="Hale W."/>
            <person name="Han Y."/>
            <person name="Hemphill L."/>
            <person name="Highlander S.K."/>
            <person name="Hirani K."/>
            <person name="Hogues M."/>
            <person name="Jackson L."/>
            <person name="Jakkamsetti A."/>
            <person name="Javaid M."/>
            <person name="Jiang H."/>
            <person name="Korchina V."/>
            <person name="Kovar C."/>
            <person name="Lara F."/>
            <person name="Lee S."/>
            <person name="Mata R."/>
            <person name="Mathew T."/>
            <person name="Moen C."/>
            <person name="Morales K."/>
            <person name="Munidasa M."/>
            <person name="Nazareth L."/>
            <person name="Ngo R."/>
            <person name="Nguyen L."/>
            <person name="Okwuonu G."/>
            <person name="Ongeri F."/>
            <person name="Patil S."/>
            <person name="Petrosino J."/>
            <person name="Pham C."/>
            <person name="Pham P."/>
            <person name="Pu L.-L."/>
            <person name="Puazo M."/>
            <person name="Raj R."/>
            <person name="Reid J."/>
            <person name="Rouhana J."/>
            <person name="Saada N."/>
            <person name="Shang Y."/>
            <person name="Simmons D."/>
            <person name="Thornton R."/>
            <person name="Warren J."/>
            <person name="Weissenberger G."/>
            <person name="Zhang J."/>
            <person name="Zhang L."/>
            <person name="Zhou C."/>
            <person name="Zhu D."/>
            <person name="Muzny D."/>
            <person name="Worley K."/>
            <person name="Gibbs R."/>
        </authorList>
    </citation>
    <scope>NUCLEOTIDE SEQUENCE [LARGE SCALE GENOMIC DNA]</scope>
    <source>
        <strain evidence="2 3">ATCC 35098</strain>
    </source>
</reference>
<evidence type="ECO:0000313" key="2">
    <source>
        <dbReference type="EMBL" id="EEI82709.1"/>
    </source>
</evidence>
<feature type="compositionally biased region" description="Basic and acidic residues" evidence="1">
    <location>
        <begin position="1"/>
        <end position="10"/>
    </location>
</feature>
<feature type="non-terminal residue" evidence="2">
    <location>
        <position position="95"/>
    </location>
</feature>
<feature type="region of interest" description="Disordered" evidence="1">
    <location>
        <begin position="1"/>
        <end position="95"/>
    </location>
</feature>
<feature type="compositionally biased region" description="Basic and acidic residues" evidence="1">
    <location>
        <begin position="78"/>
        <end position="95"/>
    </location>
</feature>
<protein>
    <submittedName>
        <fullName evidence="2">Uncharacterized protein</fullName>
    </submittedName>
</protein>
<evidence type="ECO:0000256" key="1">
    <source>
        <dbReference type="SAM" id="MobiDB-lite"/>
    </source>
</evidence>
<dbReference type="Gene3D" id="2.60.40.1800">
    <property type="match status" value="1"/>
</dbReference>
<proteinExistence type="predicted"/>
<name>C2CI95_9FIRM</name>
<feature type="compositionally biased region" description="Low complexity" evidence="1">
    <location>
        <begin position="46"/>
        <end position="64"/>
    </location>
</feature>
<sequence length="95" mass="9603">PEGSDVKVDPDSGVITVPADKVADGTEVSAKAKDKTGNESTEAGKATAKTPADTTAPQAPTVTANKDGSVTVTPPTDADTKEVSVTYKDNDGNEK</sequence>
<gene>
    <name evidence="2" type="ORF">HMPREF0077_1205</name>
</gene>